<gene>
    <name evidence="9" type="ORF">PSACC_02752</name>
</gene>
<evidence type="ECO:0000256" key="6">
    <source>
        <dbReference type="ARBA" id="ARBA00023136"/>
    </source>
</evidence>
<comment type="similarity">
    <text evidence="2">Belongs to the SNAP family.</text>
</comment>
<protein>
    <recommendedName>
        <fullName evidence="7">Gamma-soluble NSF attachment protein</fullName>
    </recommendedName>
    <alternativeName>
        <fullName evidence="8">N-ethylmaleimide-sensitive factor attachment protein gamma</fullName>
    </alternativeName>
</protein>
<evidence type="ECO:0000256" key="2">
    <source>
        <dbReference type="ARBA" id="ARBA00010050"/>
    </source>
</evidence>
<reference evidence="9 10" key="1">
    <citation type="submission" date="2016-10" db="EMBL/GenBank/DDBJ databases">
        <title>The genome of Paramicrosporidium saccamoebae is the missing link in understanding Cryptomycota and Microsporidia evolution.</title>
        <authorList>
            <person name="Quandt C.A."/>
            <person name="Beaudet D."/>
            <person name="Corsaro D."/>
            <person name="Michel R."/>
            <person name="Corradi N."/>
            <person name="James T."/>
        </authorList>
    </citation>
    <scope>NUCLEOTIDE SEQUENCE [LARGE SCALE GENOMIC DNA]</scope>
    <source>
        <strain evidence="9 10">KSL3</strain>
    </source>
</reference>
<dbReference type="InterPro" id="IPR011990">
    <property type="entry name" value="TPR-like_helical_dom_sf"/>
</dbReference>
<accession>A0A2H9TI54</accession>
<evidence type="ECO:0000256" key="1">
    <source>
        <dbReference type="ARBA" id="ARBA00004170"/>
    </source>
</evidence>
<evidence type="ECO:0000256" key="7">
    <source>
        <dbReference type="ARBA" id="ARBA00040047"/>
    </source>
</evidence>
<dbReference type="GO" id="GO:0005483">
    <property type="term" value="F:soluble NSF attachment protein activity"/>
    <property type="evidence" value="ECO:0007669"/>
    <property type="project" value="TreeGrafter"/>
</dbReference>
<dbReference type="Pfam" id="PF14938">
    <property type="entry name" value="SNAP"/>
    <property type="match status" value="1"/>
</dbReference>
<dbReference type="GO" id="GO:0005774">
    <property type="term" value="C:vacuolar membrane"/>
    <property type="evidence" value="ECO:0007669"/>
    <property type="project" value="TreeGrafter"/>
</dbReference>
<dbReference type="GO" id="GO:0006886">
    <property type="term" value="P:intracellular protein transport"/>
    <property type="evidence" value="ECO:0007669"/>
    <property type="project" value="InterPro"/>
</dbReference>
<comment type="subcellular location">
    <subcellularLocation>
        <location evidence="1">Membrane</location>
        <topology evidence="1">Peripheral membrane protein</topology>
    </subcellularLocation>
</comment>
<dbReference type="STRING" id="1246581.A0A2H9TI54"/>
<sequence>MLACLAALGILYIVRRIREDTVIDECIHRQEWRLVGEYYVPWNVAVARMFFEILLVAGLCYLAHRTRPNPNTFPKHYSTLTTKGVSGLVERLLGGRTQNFIYTDLVLAWMVRTETGLFLGIFGSWIALGETDGVADRIEMGTMRTEDKNAATQREANTLKAAGKYEEASRLFEKTAGRVTSEDPYSAAELYDEAARCRKMVQDFTGYEALTIKAAELFKARNRGIRAAGLYDKLAKHYMTFDSRDTLLKAKDYFGKSRDLYEIESDSRAEALGIEIISLHAKLGEYRKAADGFVDEAGRIFQKDAMFVNQSQRCLLFAVACLALDDEVLCCRQIATFAGQYSWFANSREGKWALKLSDALRQVPSNESYVETLEGDLRMMASMPAWFERAWSILKDRLESHSHDLT</sequence>
<proteinExistence type="inferred from homology"/>
<dbReference type="PANTHER" id="PTHR13768:SF2">
    <property type="entry name" value="GAMMA-SOLUBLE NSF ATTACHMENT PROTEIN"/>
    <property type="match status" value="1"/>
</dbReference>
<keyword evidence="10" id="KW-1185">Reference proteome</keyword>
<evidence type="ECO:0000256" key="4">
    <source>
        <dbReference type="ARBA" id="ARBA00022892"/>
    </source>
</evidence>
<keyword evidence="3" id="KW-0813">Transport</keyword>
<dbReference type="Gene3D" id="1.25.40.10">
    <property type="entry name" value="Tetratricopeptide repeat domain"/>
    <property type="match status" value="1"/>
</dbReference>
<organism evidence="9 10">
    <name type="scientific">Paramicrosporidium saccamoebae</name>
    <dbReference type="NCBI Taxonomy" id="1246581"/>
    <lineage>
        <taxon>Eukaryota</taxon>
        <taxon>Fungi</taxon>
        <taxon>Fungi incertae sedis</taxon>
        <taxon>Cryptomycota</taxon>
        <taxon>Cryptomycota incertae sedis</taxon>
        <taxon>Paramicrosporidium</taxon>
    </lineage>
</organism>
<evidence type="ECO:0000256" key="8">
    <source>
        <dbReference type="ARBA" id="ARBA00042485"/>
    </source>
</evidence>
<keyword evidence="5" id="KW-0653">Protein transport</keyword>
<evidence type="ECO:0000313" key="10">
    <source>
        <dbReference type="Proteomes" id="UP000240830"/>
    </source>
</evidence>
<dbReference type="GO" id="GO:0031201">
    <property type="term" value="C:SNARE complex"/>
    <property type="evidence" value="ECO:0007669"/>
    <property type="project" value="TreeGrafter"/>
</dbReference>
<name>A0A2H9TI54_9FUNG</name>
<dbReference type="PANTHER" id="PTHR13768">
    <property type="entry name" value="SOLUBLE NSF ATTACHMENT PROTEIN SNAP"/>
    <property type="match status" value="1"/>
</dbReference>
<keyword evidence="4" id="KW-0931">ER-Golgi transport</keyword>
<dbReference type="InterPro" id="IPR000744">
    <property type="entry name" value="NSF_attach"/>
</dbReference>
<dbReference type="Proteomes" id="UP000240830">
    <property type="component" value="Unassembled WGS sequence"/>
</dbReference>
<dbReference type="AlphaFoldDB" id="A0A2H9TI54"/>
<evidence type="ECO:0000256" key="3">
    <source>
        <dbReference type="ARBA" id="ARBA00022448"/>
    </source>
</evidence>
<keyword evidence="6" id="KW-0472">Membrane</keyword>
<dbReference type="EMBL" id="MTSL01000174">
    <property type="protein sequence ID" value="PJF17447.1"/>
    <property type="molecule type" value="Genomic_DNA"/>
</dbReference>
<dbReference type="SUPFAM" id="SSF48452">
    <property type="entry name" value="TPR-like"/>
    <property type="match status" value="1"/>
</dbReference>
<dbReference type="GO" id="GO:0019905">
    <property type="term" value="F:syntaxin binding"/>
    <property type="evidence" value="ECO:0007669"/>
    <property type="project" value="TreeGrafter"/>
</dbReference>
<evidence type="ECO:0000313" key="9">
    <source>
        <dbReference type="EMBL" id="PJF17447.1"/>
    </source>
</evidence>
<comment type="caution">
    <text evidence="9">The sequence shown here is derived from an EMBL/GenBank/DDBJ whole genome shotgun (WGS) entry which is preliminary data.</text>
</comment>
<evidence type="ECO:0000256" key="5">
    <source>
        <dbReference type="ARBA" id="ARBA00022927"/>
    </source>
</evidence>
<dbReference type="GO" id="GO:0016192">
    <property type="term" value="P:vesicle-mediated transport"/>
    <property type="evidence" value="ECO:0007669"/>
    <property type="project" value="UniProtKB-KW"/>
</dbReference>